<keyword evidence="8" id="KW-1185">Reference proteome</keyword>
<evidence type="ECO:0000256" key="5">
    <source>
        <dbReference type="SAM" id="Phobius"/>
    </source>
</evidence>
<feature type="compositionally biased region" description="Polar residues" evidence="4">
    <location>
        <begin position="1470"/>
        <end position="1483"/>
    </location>
</feature>
<keyword evidence="5" id="KW-0812">Transmembrane</keyword>
<dbReference type="Pfam" id="PF24517">
    <property type="entry name" value="CBM96"/>
    <property type="match status" value="1"/>
</dbReference>
<dbReference type="InterPro" id="IPR031325">
    <property type="entry name" value="RHS_repeat"/>
</dbReference>
<dbReference type="InterPro" id="IPR055372">
    <property type="entry name" value="CBM96"/>
</dbReference>
<name>A0ABP7ZM28_9MICO</name>
<feature type="region of interest" description="Disordered" evidence="4">
    <location>
        <begin position="80"/>
        <end position="104"/>
    </location>
</feature>
<dbReference type="NCBIfam" id="TIGR03696">
    <property type="entry name" value="Rhs_assc_core"/>
    <property type="match status" value="1"/>
</dbReference>
<feature type="compositionally biased region" description="Polar residues" evidence="4">
    <location>
        <begin position="31"/>
        <end position="49"/>
    </location>
</feature>
<keyword evidence="2" id="KW-0964">Secreted</keyword>
<comment type="caution">
    <text evidence="7">The sequence shown here is derived from an EMBL/GenBank/DDBJ whole genome shotgun (WGS) entry which is preliminary data.</text>
</comment>
<accession>A0ABP7ZM28</accession>
<dbReference type="InterPro" id="IPR006530">
    <property type="entry name" value="YD"/>
</dbReference>
<dbReference type="Pfam" id="PF05593">
    <property type="entry name" value="RHS_repeat"/>
    <property type="match status" value="1"/>
</dbReference>
<proteinExistence type="predicted"/>
<evidence type="ECO:0000256" key="2">
    <source>
        <dbReference type="ARBA" id="ARBA00022525"/>
    </source>
</evidence>
<keyword evidence="3" id="KW-0732">Signal</keyword>
<keyword evidence="5" id="KW-0472">Membrane</keyword>
<protein>
    <recommendedName>
        <fullName evidence="6">Carbohydrate-binding module family 96 domain-containing protein</fullName>
    </recommendedName>
</protein>
<dbReference type="InterPro" id="IPR022385">
    <property type="entry name" value="Rhs_assc_core"/>
</dbReference>
<keyword evidence="5" id="KW-1133">Transmembrane helix</keyword>
<feature type="transmembrane region" description="Helical" evidence="5">
    <location>
        <begin position="2000"/>
        <end position="2021"/>
    </location>
</feature>
<evidence type="ECO:0000256" key="3">
    <source>
        <dbReference type="ARBA" id="ARBA00022729"/>
    </source>
</evidence>
<dbReference type="InterPro" id="IPR050708">
    <property type="entry name" value="T6SS_VgrG/RHS"/>
</dbReference>
<feature type="compositionally biased region" description="Polar residues" evidence="4">
    <location>
        <begin position="1443"/>
        <end position="1459"/>
    </location>
</feature>
<evidence type="ECO:0000313" key="8">
    <source>
        <dbReference type="Proteomes" id="UP001415169"/>
    </source>
</evidence>
<gene>
    <name evidence="7" type="ORF">GCM10022286_24940</name>
</gene>
<reference evidence="7" key="1">
    <citation type="journal article" date="2014" name="Int. J. Syst. Evol. Microbiol.">
        <title>Complete genome of a new Firmicutes species belonging to the dominant human colonic microbiota ('Ruminococcus bicirculans') reveals two chromosomes and a selective capacity to utilize plant glucans.</title>
        <authorList>
            <consortium name="NISC Comparative Sequencing Program"/>
            <person name="Wegmann U."/>
            <person name="Louis P."/>
            <person name="Goesmann A."/>
            <person name="Henrissat B."/>
            <person name="Duncan S.H."/>
            <person name="Flint H.J."/>
        </authorList>
    </citation>
    <scope>NUCLEOTIDE SEQUENCE</scope>
    <source>
        <strain evidence="7">JCM 17590</strain>
    </source>
</reference>
<sequence>MVTVAPDVVSAQVDARAQGKRVEVLSERTETSQTFANPDGSFTSESTAGISRVRDASAKDGWRDVDLSLQKRADGSIAPVSPVNDLVLNPGGAGSGSSPLVSVSDRAGTDSVALSWPEGDLPKPVISGDTATYKDVRPGQDLVVQATRTGFEQSLVLKSKPASADAAKLVLPVVSHGLFFTSKTNAGDTVVQVTTKAGKVVGGLGPAVVSDAQSDARTGAPEHTGVAAQQVESVDGAPALVVQPSQEYLDAAQYPVVVDPSVSLGSDSADTYIDSGFPTTNYNAATLLHVGTYDSGAHVARALVRFDGVPISGTQILSATLNLWAEHSSSCTATPFTIYPANSAIAYPSITWNNQPAINTGSTVTASSAAGSSCTAAGWVSTNVVTPLQYWATGAATTVGLEVRASETANASYKRFNSANMGAYIPSLTVTYNHYTAAPTSMSVAGQYTASSVPYVSSKRPTLQAAATDPDGDSVTLLFELYNANTFAAANKLGTCTVTGGSSGHVYGCSVAVDLSDNTAYFWRVGAHDSHTTTFTYAVMYTFTTAIAKPAAPVISCPSPYSNGSWQQAAPASNVSCTVTTPASSVSSAPVKITTSVDGVAAVSTAVTKGSAGSATVSVPKTVGAHTVTAYSSSVDAIVSSTVSYSFGYGAASITSPSTGFKTADSVHVAASGPPRGAATAVTAQLQWSGPGVDWTSVGSPTTVTPDSATAPAAASFDWDTTTATGGDIDARQVTTLQLRVHYAYTGGPTQDTKAVTVVRIPHAFGDGFPTADAGDGTVALWTGELNTSSSDVSVTTAADSLGISRDFYSYAGPHTAVNGIFGPGWSASLDGSGLGYAGADVADENAKRPTGQAATGAIILAGTSDGDLVFDPPSGATGPSPTGVYTPVDDDTAQTLTTLAVTGSGGVKTLTATQHDGTVTTWTLSSASGTPTWTPTGVAQAGQQGTTTYSADSAGHITRILAAQPYDDALSCPATGALNRGCAALTLTYTGTGTAARLSEVDYTAFDPSTAAMRTTAVATYTYDSANRLATFTDRSGLTTAYTYTTSGNLTLLASETATGSAPWTYDYDSAGKLQKVNRGPASGTGNDVTYASFAYGLSPTAAGMPDVTASTVSDWGQQSPPTHAWAVFGLDHPVTGTPTAADLPFGQLYFTDDEGYTVNTATFGSGRWLVTWQAYGPDGTPTDSLTAAQTQAAVDQIATGGSVGPDASQTITRYLPEVPNPDDADDPIVPKDTTPTDVWSPVYDATSDDGIVSQYRQHTHYAYDLGAPGGGINASTGKPYLLPTEVTVTLADPATATDNPDTALPSGETVISDTVYGYNPIDGADPAGPTSGWTLGQPTVTTKVLSSFGEPNVATKTLYDAHGQALETLAAGSTGADSLTTKTITYSAGANAADAACGSKPEWAGLECWTGPAAPPAHGVNIADKRVTGYDYWLNPTTTVETSGSGAAEATRTTTDTYLPDGRPDTESIATSNLDGSTPVPTTQVRYDTTTKQEIGTSTLNAAGDVTSYDEAAFDAWGRQISYRNSLDDTTTTTYVNPGTPGAGQTKTVTTPVSTSTYSYDGADAAGRTEHRGLVTALTVSGVGSYTAAYNSDGNLTTQTLPAGITQQLGYDDSGRVISLEYDGQKTDPEGNVTTGAWLSFSRDYNQNGQVLHDWSPAGASNTLTGYTRQYSYDGAGRLIQVNDATDPDSGDTTCSVRQYSFDQHGNRTNLTATHDLDGCTTDATAADATQTTKAWTYDADSRQLTSANAAGTYSYDAFGRQTTLPGSDAPDPTVGDVTVAYYDTDSARTIAQGDATTTYGLDPNGRRVTATTVGAGASTATNHYGDDSDNPNWVTNADTSGVSTTAYTSSIAGGLSASATSAAGSSTTGLDLADLGANIVATVTLPTTGSAIGIDAFSSYDEYGNPQSTYPHSEGANYGWLGAQQRAADGAGLLFMGARIYNPASGRFTSVDPTSGGNENVYNYPNDPIDQADLSGEVAAWIMALVVFDLSMDWNPVGWALAAVLAAIGIVLIVMAVINYRNTHKKKVNSRQGAKINLGKSGYKNRRSAESAAKQWAKKEQQKNRGRGWQVVYRGQDYPGARHVHVDVYHNGVKQLTMHFYW</sequence>
<comment type="subcellular location">
    <subcellularLocation>
        <location evidence="1">Secreted</location>
    </subcellularLocation>
</comment>
<dbReference type="PANTHER" id="PTHR32305">
    <property type="match status" value="1"/>
</dbReference>
<evidence type="ECO:0000256" key="4">
    <source>
        <dbReference type="SAM" id="MobiDB-lite"/>
    </source>
</evidence>
<dbReference type="EMBL" id="BAABBV010000001">
    <property type="protein sequence ID" value="GAA4163865.1"/>
    <property type="molecule type" value="Genomic_DNA"/>
</dbReference>
<dbReference type="Proteomes" id="UP001415169">
    <property type="component" value="Unassembled WGS sequence"/>
</dbReference>
<feature type="domain" description="Carbohydrate-binding module family 96" evidence="6">
    <location>
        <begin position="268"/>
        <end position="431"/>
    </location>
</feature>
<evidence type="ECO:0000259" key="6">
    <source>
        <dbReference type="Pfam" id="PF24517"/>
    </source>
</evidence>
<evidence type="ECO:0000256" key="1">
    <source>
        <dbReference type="ARBA" id="ARBA00004613"/>
    </source>
</evidence>
<dbReference type="Gene3D" id="2.180.10.10">
    <property type="entry name" value="RHS repeat-associated core"/>
    <property type="match status" value="2"/>
</dbReference>
<dbReference type="PANTHER" id="PTHR32305:SF15">
    <property type="entry name" value="PROTEIN RHSA-RELATED"/>
    <property type="match status" value="1"/>
</dbReference>
<feature type="region of interest" description="Disordered" evidence="4">
    <location>
        <begin position="26"/>
        <end position="49"/>
    </location>
</feature>
<organism evidence="7 8">
    <name type="scientific">Gryllotalpicola daejeonensis</name>
    <dbReference type="NCBI Taxonomy" id="993087"/>
    <lineage>
        <taxon>Bacteria</taxon>
        <taxon>Bacillati</taxon>
        <taxon>Actinomycetota</taxon>
        <taxon>Actinomycetes</taxon>
        <taxon>Micrococcales</taxon>
        <taxon>Microbacteriaceae</taxon>
        <taxon>Gryllotalpicola</taxon>
    </lineage>
</organism>
<dbReference type="NCBIfam" id="TIGR01643">
    <property type="entry name" value="YD_repeat_2x"/>
    <property type="match status" value="2"/>
</dbReference>
<evidence type="ECO:0000313" key="7">
    <source>
        <dbReference type="EMBL" id="GAA4163865.1"/>
    </source>
</evidence>
<feature type="region of interest" description="Disordered" evidence="4">
    <location>
        <begin position="1443"/>
        <end position="1483"/>
    </location>
</feature>
<reference evidence="7" key="2">
    <citation type="submission" date="2023-12" db="EMBL/GenBank/DDBJ databases">
        <authorList>
            <person name="Sun Q."/>
            <person name="Inoue M."/>
        </authorList>
    </citation>
    <scope>NUCLEOTIDE SEQUENCE</scope>
    <source>
        <strain evidence="7">JCM 17590</strain>
    </source>
</reference>
<dbReference type="NCBIfam" id="NF033679">
    <property type="entry name" value="DNRLRE_dom"/>
    <property type="match status" value="1"/>
</dbReference>